<dbReference type="Proteomes" id="UP001195965">
    <property type="component" value="Chromosome"/>
</dbReference>
<reference evidence="1 2" key="1">
    <citation type="journal article" date="2021" name="ISME J.">
        <title>Genomic evolution of the class Acidithiobacillia: deep-branching Proteobacteria living in extreme acidic conditions.</title>
        <authorList>
            <person name="Moya-Beltran A."/>
            <person name="Beard S."/>
            <person name="Rojas-Villalobos C."/>
            <person name="Issotta F."/>
            <person name="Gallardo Y."/>
            <person name="Ulloa R."/>
            <person name="Giaveno A."/>
            <person name="Degli Esposti M."/>
            <person name="Johnson D.B."/>
            <person name="Quatrini R."/>
        </authorList>
    </citation>
    <scope>NUCLEOTIDE SEQUENCE [LARGE SCALE GENOMIC DNA]</scope>
    <source>
        <strain evidence="1 2">GG1-14</strain>
    </source>
</reference>
<gene>
    <name evidence="1" type="ORF">HHS34_009205</name>
</gene>
<protein>
    <submittedName>
        <fullName evidence="1">Uncharacterized protein</fullName>
    </submittedName>
</protein>
<dbReference type="EMBL" id="CP127526">
    <property type="protein sequence ID" value="XRI72621.1"/>
    <property type="molecule type" value="Genomic_DNA"/>
</dbReference>
<evidence type="ECO:0000313" key="1">
    <source>
        <dbReference type="EMBL" id="XRI72621.1"/>
    </source>
</evidence>
<keyword evidence="2" id="KW-1185">Reference proteome</keyword>
<evidence type="ECO:0000313" key="2">
    <source>
        <dbReference type="Proteomes" id="UP001195965"/>
    </source>
</evidence>
<accession>A0ACD5HCU6</accession>
<sequence length="117" mass="13217">MTITKTRVRRTPEQRLADLEKKQAQILERQKVAIAKIAAAKARLMRQPDARKVRLEQERRFAQAIRSIAPDWDYRHVIAAVETVLAEGGNAEALAQRGEVLLQTHGQAKRGRRPSSA</sequence>
<name>A0ACD5HCU6_9PROT</name>
<organism evidence="1 2">
    <name type="scientific">Acidithiobacillus montserratensis</name>
    <dbReference type="NCBI Taxonomy" id="2729135"/>
    <lineage>
        <taxon>Bacteria</taxon>
        <taxon>Pseudomonadati</taxon>
        <taxon>Pseudomonadota</taxon>
        <taxon>Acidithiobacillia</taxon>
        <taxon>Acidithiobacillales</taxon>
        <taxon>Acidithiobacillaceae</taxon>
        <taxon>Acidithiobacillus</taxon>
    </lineage>
</organism>
<proteinExistence type="predicted"/>